<protein>
    <submittedName>
        <fullName evidence="3">Reverse transcriptase domain-containing protein</fullName>
    </submittedName>
</protein>
<dbReference type="InterPro" id="IPR051083">
    <property type="entry name" value="GrpII_Intron_Splice-Mob/Def"/>
</dbReference>
<dbReference type="InterPro" id="IPR043502">
    <property type="entry name" value="DNA/RNA_pol_sf"/>
</dbReference>
<dbReference type="Pfam" id="PF00078">
    <property type="entry name" value="RVT_1"/>
    <property type="match status" value="1"/>
</dbReference>
<organism evidence="3 4">
    <name type="scientific">Marinobacter xiaoshiensis</name>
    <dbReference type="NCBI Taxonomy" id="3073652"/>
    <lineage>
        <taxon>Bacteria</taxon>
        <taxon>Pseudomonadati</taxon>
        <taxon>Pseudomonadota</taxon>
        <taxon>Gammaproteobacteria</taxon>
        <taxon>Pseudomonadales</taxon>
        <taxon>Marinobacteraceae</taxon>
        <taxon>Marinobacter</taxon>
    </lineage>
</organism>
<evidence type="ECO:0000313" key="3">
    <source>
        <dbReference type="EMBL" id="MDS1310082.1"/>
    </source>
</evidence>
<keyword evidence="3" id="KW-0808">Transferase</keyword>
<keyword evidence="4" id="KW-1185">Reference proteome</keyword>
<keyword evidence="3" id="KW-0695">RNA-directed DNA polymerase</keyword>
<dbReference type="InterPro" id="IPR000477">
    <property type="entry name" value="RT_dom"/>
</dbReference>
<dbReference type="SUPFAM" id="SSF56672">
    <property type="entry name" value="DNA/RNA polymerases"/>
    <property type="match status" value="1"/>
</dbReference>
<evidence type="ECO:0000256" key="1">
    <source>
        <dbReference type="ARBA" id="ARBA00034120"/>
    </source>
</evidence>
<comment type="caution">
    <text evidence="3">The sequence shown here is derived from an EMBL/GenBank/DDBJ whole genome shotgun (WGS) entry which is preliminary data.</text>
</comment>
<dbReference type="GO" id="GO:0003964">
    <property type="term" value="F:RNA-directed DNA polymerase activity"/>
    <property type="evidence" value="ECO:0007669"/>
    <property type="project" value="UniProtKB-KW"/>
</dbReference>
<reference evidence="3" key="1">
    <citation type="submission" date="2023-09" db="EMBL/GenBank/DDBJ databases">
        <title>Marinobacter sediminicola sp. nov. and Marinobacter maritimum sp. nov., isolated from marine sediment.</title>
        <authorList>
            <person name="An J."/>
        </authorList>
    </citation>
    <scope>NUCLEOTIDE SEQUENCE</scope>
    <source>
        <strain evidence="3">F60267</strain>
    </source>
</reference>
<dbReference type="PANTHER" id="PTHR34047">
    <property type="entry name" value="NUCLEAR INTRON MATURASE 1, MITOCHONDRIAL-RELATED"/>
    <property type="match status" value="1"/>
</dbReference>
<evidence type="ECO:0000259" key="2">
    <source>
        <dbReference type="PROSITE" id="PS50878"/>
    </source>
</evidence>
<dbReference type="RefSeq" id="WP_310966070.1">
    <property type="nucleotide sequence ID" value="NZ_JAVMBO010000010.1"/>
</dbReference>
<dbReference type="EMBL" id="JAVMBO010000010">
    <property type="protein sequence ID" value="MDS1310082.1"/>
    <property type="molecule type" value="Genomic_DNA"/>
</dbReference>
<comment type="similarity">
    <text evidence="1">Belongs to the bacterial reverse transcriptase family.</text>
</comment>
<accession>A0ABU2HGB4</accession>
<dbReference type="PROSITE" id="PS50878">
    <property type="entry name" value="RT_POL"/>
    <property type="match status" value="1"/>
</dbReference>
<gene>
    <name evidence="3" type="ORF">RKA07_08180</name>
</gene>
<evidence type="ECO:0000313" key="4">
    <source>
        <dbReference type="Proteomes" id="UP001267407"/>
    </source>
</evidence>
<keyword evidence="3" id="KW-0548">Nucleotidyltransferase</keyword>
<dbReference type="Proteomes" id="UP001267407">
    <property type="component" value="Unassembled WGS sequence"/>
</dbReference>
<dbReference type="PANTHER" id="PTHR34047:SF8">
    <property type="entry name" value="PROTEIN YKFC"/>
    <property type="match status" value="1"/>
</dbReference>
<feature type="domain" description="Reverse transcriptase" evidence="2">
    <location>
        <begin position="1"/>
        <end position="118"/>
    </location>
</feature>
<proteinExistence type="inferred from homology"/>
<name>A0ABU2HGB4_9GAMM</name>
<sequence length="118" mass="13656">MQSVLKEERRFTVDVDLSKFFDRVNHDLLMTYLGRKVRDKRLLGLIARYLRAGIIDNQLYLESREGVPQGGPLSPLLASISHFLEHRLKLTVNTTKSRVVRINESKFLGFTFKGTQIH</sequence>